<feature type="domain" description="DNA helicase Pif1-like 2B" evidence="5">
    <location>
        <begin position="849"/>
        <end position="895"/>
    </location>
</feature>
<evidence type="ECO:0000256" key="2">
    <source>
        <dbReference type="SAM" id="MobiDB-lite"/>
    </source>
</evidence>
<keyword evidence="1" id="KW-0233">DNA recombination</keyword>
<evidence type="ECO:0000259" key="4">
    <source>
        <dbReference type="Pfam" id="PF14214"/>
    </source>
</evidence>
<dbReference type="InterPro" id="IPR025476">
    <property type="entry name" value="Helitron_helicase-like"/>
</dbReference>
<organism evidence="6">
    <name type="scientific">Salix viminalis</name>
    <name type="common">Common osier</name>
    <name type="synonym">Basket willow</name>
    <dbReference type="NCBI Taxonomy" id="40686"/>
    <lineage>
        <taxon>Eukaryota</taxon>
        <taxon>Viridiplantae</taxon>
        <taxon>Streptophyta</taxon>
        <taxon>Embryophyta</taxon>
        <taxon>Tracheophyta</taxon>
        <taxon>Spermatophyta</taxon>
        <taxon>Magnoliopsida</taxon>
        <taxon>eudicotyledons</taxon>
        <taxon>Gunneridae</taxon>
        <taxon>Pentapetalae</taxon>
        <taxon>rosids</taxon>
        <taxon>fabids</taxon>
        <taxon>Malpighiales</taxon>
        <taxon>Salicaceae</taxon>
        <taxon>Saliceae</taxon>
        <taxon>Salix</taxon>
    </lineage>
</organism>
<keyword evidence="1" id="KW-0347">Helicase</keyword>
<dbReference type="Gene3D" id="2.40.50.140">
    <property type="entry name" value="Nucleic acid-binding proteins"/>
    <property type="match status" value="2"/>
</dbReference>
<dbReference type="InterPro" id="IPR010285">
    <property type="entry name" value="DNA_helicase_pif1-like_DEAD"/>
</dbReference>
<feature type="domain" description="Helitron helicase-like" evidence="4">
    <location>
        <begin position="255"/>
        <end position="418"/>
    </location>
</feature>
<dbReference type="SUPFAM" id="SSF50249">
    <property type="entry name" value="Nucleic acid-binding proteins"/>
    <property type="match status" value="2"/>
</dbReference>
<gene>
    <name evidence="6" type="ORF">SVIM_LOCUS358106</name>
</gene>
<dbReference type="InterPro" id="IPR012340">
    <property type="entry name" value="NA-bd_OB-fold"/>
</dbReference>
<keyword evidence="1" id="KW-0378">Hydrolase</keyword>
<dbReference type="PANTHER" id="PTHR10492">
    <property type="match status" value="1"/>
</dbReference>
<dbReference type="Pfam" id="PF14214">
    <property type="entry name" value="Helitron_like_N"/>
    <property type="match status" value="1"/>
</dbReference>
<dbReference type="EC" id="5.6.2.3" evidence="1"/>
<comment type="catalytic activity">
    <reaction evidence="1">
        <text>ATP + H2O = ADP + phosphate + H(+)</text>
        <dbReference type="Rhea" id="RHEA:13065"/>
        <dbReference type="ChEBI" id="CHEBI:15377"/>
        <dbReference type="ChEBI" id="CHEBI:15378"/>
        <dbReference type="ChEBI" id="CHEBI:30616"/>
        <dbReference type="ChEBI" id="CHEBI:43474"/>
        <dbReference type="ChEBI" id="CHEBI:456216"/>
        <dbReference type="EC" id="5.6.2.3"/>
    </reaction>
</comment>
<keyword evidence="1" id="KW-0227">DNA damage</keyword>
<keyword evidence="1" id="KW-0234">DNA repair</keyword>
<evidence type="ECO:0000259" key="5">
    <source>
        <dbReference type="Pfam" id="PF21530"/>
    </source>
</evidence>
<dbReference type="InterPro" id="IPR049163">
    <property type="entry name" value="Pif1-like_2B_dom"/>
</dbReference>
<dbReference type="Pfam" id="PF05970">
    <property type="entry name" value="PIF1"/>
    <property type="match status" value="2"/>
</dbReference>
<protein>
    <recommendedName>
        <fullName evidence="1">ATP-dependent DNA helicase</fullName>
        <ecNumber evidence="1">5.6.2.3</ecNumber>
    </recommendedName>
</protein>
<dbReference type="GO" id="GO:0005524">
    <property type="term" value="F:ATP binding"/>
    <property type="evidence" value="ECO:0007669"/>
    <property type="project" value="UniProtKB-KW"/>
</dbReference>
<feature type="domain" description="DNA helicase Pif1-like DEAD-box helicase" evidence="3">
    <location>
        <begin position="576"/>
        <end position="641"/>
    </location>
</feature>
<comment type="similarity">
    <text evidence="1">Belongs to the helicase family.</text>
</comment>
<dbReference type="SUPFAM" id="SSF52540">
    <property type="entry name" value="P-loop containing nucleoside triphosphate hydrolases"/>
    <property type="match status" value="2"/>
</dbReference>
<dbReference type="InterPro" id="IPR027417">
    <property type="entry name" value="P-loop_NTPase"/>
</dbReference>
<proteinExistence type="inferred from homology"/>
<comment type="cofactor">
    <cofactor evidence="1">
        <name>Mg(2+)</name>
        <dbReference type="ChEBI" id="CHEBI:18420"/>
    </cofactor>
</comment>
<evidence type="ECO:0000256" key="1">
    <source>
        <dbReference type="RuleBase" id="RU363044"/>
    </source>
</evidence>
<dbReference type="CDD" id="cd04481">
    <property type="entry name" value="RPA1_DBD_B_like"/>
    <property type="match status" value="1"/>
</dbReference>
<dbReference type="PANTHER" id="PTHR10492:SF57">
    <property type="entry name" value="ATP-DEPENDENT DNA HELICASE"/>
    <property type="match status" value="1"/>
</dbReference>
<evidence type="ECO:0000313" key="6">
    <source>
        <dbReference type="EMBL" id="VFU52346.1"/>
    </source>
</evidence>
<dbReference type="Pfam" id="PF21530">
    <property type="entry name" value="Pif1_2B_dom"/>
    <property type="match status" value="1"/>
</dbReference>
<feature type="region of interest" description="Disordered" evidence="2">
    <location>
        <begin position="1292"/>
        <end position="1371"/>
    </location>
</feature>
<dbReference type="Gene3D" id="3.40.50.300">
    <property type="entry name" value="P-loop containing nucleotide triphosphate hydrolases"/>
    <property type="match status" value="2"/>
</dbReference>
<name>A0A6N2MFD4_SALVM</name>
<dbReference type="GO" id="GO:0006281">
    <property type="term" value="P:DNA repair"/>
    <property type="evidence" value="ECO:0007669"/>
    <property type="project" value="UniProtKB-KW"/>
</dbReference>
<dbReference type="GO" id="GO:0000723">
    <property type="term" value="P:telomere maintenance"/>
    <property type="evidence" value="ECO:0007669"/>
    <property type="project" value="InterPro"/>
</dbReference>
<dbReference type="EMBL" id="CAADRP010001787">
    <property type="protein sequence ID" value="VFU52346.1"/>
    <property type="molecule type" value="Genomic_DNA"/>
</dbReference>
<keyword evidence="1" id="KW-0067">ATP-binding</keyword>
<reference evidence="6" key="1">
    <citation type="submission" date="2019-03" db="EMBL/GenBank/DDBJ databases">
        <authorList>
            <person name="Mank J."/>
            <person name="Almeida P."/>
        </authorList>
    </citation>
    <scope>NUCLEOTIDE SEQUENCE</scope>
    <source>
        <strain evidence="6">78183</strain>
    </source>
</reference>
<evidence type="ECO:0000259" key="3">
    <source>
        <dbReference type="Pfam" id="PF05970"/>
    </source>
</evidence>
<dbReference type="GO" id="GO:0016787">
    <property type="term" value="F:hydrolase activity"/>
    <property type="evidence" value="ECO:0007669"/>
    <property type="project" value="UniProtKB-KW"/>
</dbReference>
<sequence>MSVSHNQASIIRSSLSWRKIKLPRPPPTPHPFDDLLNSLLGQKSKMFRRCIRAYNSMFAFTSMGVTIDQSVNRQSGLYVFKINGHCHHLMGSLLPSNENAPKFAQLYIYDVSNEVSNRMSQFPHSTSDSCLDQTIVSDLIKMLASTNCLPDNPGYKPQLLCQRTNDSTKYSNPTSDDIGGLIVGDIGAYQSERDIIIESFSNTLQRISKLHPKFMALQYPLLFPFGEDGYRTNISFADNHSDVSGKRQRVPMRGFYAYVIQEREYGEDTLTKGGRLYQQFLVDAFANIEEDRLDYIRMNQNDLRSDLYQNISEAVLKGDVEGSSIGKIILPSSFTGGPRYMINNYQDAMAICRAYGNPDLFITFTCNTKWPEIERELDKSRAYKPEDKPDIITRVFRTKLLDMLKFIKSGAPFGKTIAGSDVFNLFLEGQWTIRSKGHSLGRIPYVHPAAGELYFLRLLLNHIKGSTSFADLRNVHGLACKAHGLLGDDKECLKLSVRQEQLHHHRNLDSFSLLKNYVLYELEKLFNASATTLQDHSLPMPNGQLLKEITNKLLREELDYDLSELRSQHSLNFASLNHGQRVIYDSIIAAIFAKKQALVFVHGHGGTGKTFLWHTIINCVRSESLIVLAVASSGIASLLLPNVWDEAPMVNKCCLEALDCSMRDVLSEGTNYNKDLPFGGKTILLGGDFRQILPVIPGGTKEQIINASLTSSILWPKFTVLTLTENMRLSTDGLSLAEKAEIRDFSKWILSVGNGQISDLTSLGEADESFVTIPFHLLLQASCDPIPTIIDPGYYKERAIVTTKNTTVAEINDFVLRITPGTKRVYLSVDSVSTSSTETDDASSLYPIEYINQLEFNGVPSHELALKVGTPVMLLRNISPSIGLCNGTRLIITQLSSKGNAIQASAKGKNIEPFVASIIEGDYYQVYGFYTFENRYTNSVVSHEAIIDLKSDTKVAKIDPMTPPIPRHYFNFIDFAHLFTTGRQSGVLTDVLGRLKGVQPLEQIMVRGQDLTDTREFIIENIMGEELRVILWGYVAKRFNDADLANQSSPLIIVFAAFQIIEFKGKPNLASTVASLWYFNPEIKELLPYKHYYKDIPVEVHQLPSTTTAQTIDQQLKENRRTIKEILCMDPYQYKSQRFTCKASIADYDLHRGWWYNSCPLCTKSVSDKGTGFKCIEHNEVTPIPWFRVDCIVTDSTDVTTFLMVGKTAENFFGSSAHSYVYDKGFIDSIPTPMIDKLQKPKIFQLRFGTFRSMMNRCDIIVANVFDDITEVESQQQHVEPELHDSNVPLMEQASASSSSKDPVTPTPIPPFRADITTPSPSHAKKHLLLATTTKAEPQDVIPLVDPSASTMPKEDDQAKKHHCPSKSLDD</sequence>
<keyword evidence="1" id="KW-0547">Nucleotide-binding</keyword>
<accession>A0A6N2MFD4</accession>
<dbReference type="GO" id="GO:0006310">
    <property type="term" value="P:DNA recombination"/>
    <property type="evidence" value="ECO:0007669"/>
    <property type="project" value="UniProtKB-KW"/>
</dbReference>
<feature type="domain" description="DNA helicase Pif1-like DEAD-box helicase" evidence="3">
    <location>
        <begin position="643"/>
        <end position="760"/>
    </location>
</feature>
<dbReference type="GO" id="GO:0043139">
    <property type="term" value="F:5'-3' DNA helicase activity"/>
    <property type="evidence" value="ECO:0007669"/>
    <property type="project" value="UniProtKB-EC"/>
</dbReference>